<evidence type="ECO:0000256" key="1">
    <source>
        <dbReference type="ARBA" id="ARBA00023002"/>
    </source>
</evidence>
<dbReference type="PANTHER" id="PTHR42949:SF3">
    <property type="entry name" value="ANAEROBIC GLYCEROL-3-PHOSPHATE DEHYDROGENASE SUBUNIT B"/>
    <property type="match status" value="1"/>
</dbReference>
<evidence type="ECO:0000313" key="4">
    <source>
        <dbReference type="Proteomes" id="UP001138793"/>
    </source>
</evidence>
<dbReference type="EMBL" id="JAGGMB010000003">
    <property type="protein sequence ID" value="MBP2077063.1"/>
    <property type="molecule type" value="Genomic_DNA"/>
</dbReference>
<dbReference type="EC" id="1.5.3.1" evidence="3"/>
<keyword evidence="1 3" id="KW-0560">Oxidoreductase</keyword>
<dbReference type="RefSeq" id="WP_149472902.1">
    <property type="nucleotide sequence ID" value="NZ_JAGGMB010000003.1"/>
</dbReference>
<dbReference type="Pfam" id="PF07992">
    <property type="entry name" value="Pyr_redox_2"/>
    <property type="match status" value="1"/>
</dbReference>
<proteinExistence type="predicted"/>
<organism evidence="3 4">
    <name type="scientific">Oceanobacillus polygoni</name>
    <dbReference type="NCBI Taxonomy" id="1235259"/>
    <lineage>
        <taxon>Bacteria</taxon>
        <taxon>Bacillati</taxon>
        <taxon>Bacillota</taxon>
        <taxon>Bacilli</taxon>
        <taxon>Bacillales</taxon>
        <taxon>Bacillaceae</taxon>
        <taxon>Oceanobacillus</taxon>
    </lineage>
</organism>
<keyword evidence="4" id="KW-1185">Reference proteome</keyword>
<dbReference type="InterPro" id="IPR051691">
    <property type="entry name" value="Metab_Enz_Cyan_OpOx_G3PDH"/>
</dbReference>
<feature type="domain" description="FAD/NAD(P)-binding" evidence="2">
    <location>
        <begin position="3"/>
        <end position="341"/>
    </location>
</feature>
<dbReference type="GO" id="GO:0008115">
    <property type="term" value="F:sarcosine oxidase activity"/>
    <property type="evidence" value="ECO:0007669"/>
    <property type="project" value="UniProtKB-EC"/>
</dbReference>
<comment type="caution">
    <text evidence="3">The sequence shown here is derived from an EMBL/GenBank/DDBJ whole genome shotgun (WGS) entry which is preliminary data.</text>
</comment>
<protein>
    <submittedName>
        <fullName evidence="3">Sarcosine oxidase subunit alpha</fullName>
        <ecNumber evidence="3">1.5.3.1</ecNumber>
    </submittedName>
</protein>
<dbReference type="AlphaFoldDB" id="A0A9X0YQ84"/>
<accession>A0A9X0YQ84</accession>
<dbReference type="Gene3D" id="3.50.50.60">
    <property type="entry name" value="FAD/NAD(P)-binding domain"/>
    <property type="match status" value="3"/>
</dbReference>
<sequence length="411" mass="44480">MWNLLIIGAGPAGLNAAIAAAEEGLKVKVIDEFTKVGGRLLGQLHQESKDNWWNGIEVANRLHEQAVHLGVKIECGVSVYDLEQAEFGWKAYTSQGMEKTDKLLLATGATEVPTPIPGWTIPGVMSIGAAQVMGNVHRVKPGNTCVIIGANVLSIAIANELKLCGVNVKEIIIPQANANLSDNGTPEKVMESFMRLTHMAPTILLRQAGKFATFIHPSFAVKFYPKNGIKLFDIPIKIKTAATEILGESKVTGVKTVNVRPNGEIIPNTEKITKADFVCIAGGLAPLSELAALSGCVFKYVRELGGHVPIHSERMETNVENLFVAGNITGVENAKIAMAQGTVAGLTIASEINGNKLQMESLIEKAVAAVRKERDEALIQFQPNIAEARDLIYQEFELEDRNMERPKRSIS</sequence>
<dbReference type="InterPro" id="IPR023753">
    <property type="entry name" value="FAD/NAD-binding_dom"/>
</dbReference>
<dbReference type="OrthoDB" id="9776839at2"/>
<evidence type="ECO:0000259" key="2">
    <source>
        <dbReference type="Pfam" id="PF07992"/>
    </source>
</evidence>
<dbReference type="InterPro" id="IPR036188">
    <property type="entry name" value="FAD/NAD-bd_sf"/>
</dbReference>
<dbReference type="PANTHER" id="PTHR42949">
    <property type="entry name" value="ANAEROBIC GLYCEROL-3-PHOSPHATE DEHYDROGENASE SUBUNIT B"/>
    <property type="match status" value="1"/>
</dbReference>
<dbReference type="PRINTS" id="PR00368">
    <property type="entry name" value="FADPNR"/>
</dbReference>
<dbReference type="Proteomes" id="UP001138793">
    <property type="component" value="Unassembled WGS sequence"/>
</dbReference>
<dbReference type="SUPFAM" id="SSF51905">
    <property type="entry name" value="FAD/NAD(P)-binding domain"/>
    <property type="match status" value="1"/>
</dbReference>
<gene>
    <name evidence="3" type="ORF">J2Z64_001294</name>
</gene>
<dbReference type="PRINTS" id="PR00469">
    <property type="entry name" value="PNDRDTASEII"/>
</dbReference>
<evidence type="ECO:0000313" key="3">
    <source>
        <dbReference type="EMBL" id="MBP2077063.1"/>
    </source>
</evidence>
<reference evidence="3" key="1">
    <citation type="submission" date="2021-03" db="EMBL/GenBank/DDBJ databases">
        <title>Genomic Encyclopedia of Type Strains, Phase IV (KMG-IV): sequencing the most valuable type-strain genomes for metagenomic binning, comparative biology and taxonomic classification.</title>
        <authorList>
            <person name="Goeker M."/>
        </authorList>
    </citation>
    <scope>NUCLEOTIDE SEQUENCE</scope>
    <source>
        <strain evidence="3">DSM 107338</strain>
    </source>
</reference>
<name>A0A9X0YQ84_9BACI</name>